<evidence type="ECO:0000313" key="2">
    <source>
        <dbReference type="EMBL" id="RXH24070.1"/>
    </source>
</evidence>
<gene>
    <name evidence="2" type="ORF">XH99_28680</name>
</gene>
<evidence type="ECO:0000259" key="1">
    <source>
        <dbReference type="SMART" id="SM00382"/>
    </source>
</evidence>
<dbReference type="SMART" id="SM00382">
    <property type="entry name" value="AAA"/>
    <property type="match status" value="1"/>
</dbReference>
<dbReference type="EMBL" id="LBJQ01000089">
    <property type="protein sequence ID" value="RXH24070.1"/>
    <property type="molecule type" value="Genomic_DNA"/>
</dbReference>
<dbReference type="Proteomes" id="UP000289546">
    <property type="component" value="Unassembled WGS sequence"/>
</dbReference>
<dbReference type="InterPro" id="IPR027417">
    <property type="entry name" value="P-loop_NTPase"/>
</dbReference>
<proteinExistence type="predicted"/>
<protein>
    <recommendedName>
        <fullName evidence="1">AAA+ ATPase domain-containing protein</fullName>
    </recommendedName>
</protein>
<dbReference type="SUPFAM" id="SSF52540">
    <property type="entry name" value="P-loop containing nucleoside triphosphate hydrolases"/>
    <property type="match status" value="1"/>
</dbReference>
<evidence type="ECO:0000313" key="3">
    <source>
        <dbReference type="Proteomes" id="UP000289546"/>
    </source>
</evidence>
<reference evidence="2 3" key="1">
    <citation type="submission" date="2015-04" db="EMBL/GenBank/DDBJ databases">
        <title>Comparative genomics of rhizobia nodulating Arachis hypogaea in China.</title>
        <authorList>
            <person name="Li Y."/>
        </authorList>
    </citation>
    <scope>NUCLEOTIDE SEQUENCE [LARGE SCALE GENOMIC DNA]</scope>
    <source>
        <strain evidence="2 3">CCBAU 51757</strain>
    </source>
</reference>
<dbReference type="RefSeq" id="WP_128921267.1">
    <property type="nucleotide sequence ID" value="NZ_LBJQ01000089.1"/>
</dbReference>
<sequence>MVADEFSFGRMLAYLRDDIRGLAQKELAARMCKDWEQRFATDPDPPQCPTANAMRTAISHAENNIRRLDGPKREVAAAVLQVPPLWFDNPAPNWPMFLKDLGDWLESQRANSVPRPISSPTVEVKVTPKFSPMLTALPAVHDRAVFKHKLQRLKDISQFVFGTSGPNVLLVSGPSGIGKSTLIHKWCQKEYNRIKDRGVLAIDCSSKGGESIANELAQYLHDSGIPQVSANLSEIIARHPFVLILDAIEGLRRDDISGDPLSATLAIEPILARAFRLSANLKIILTYAPGLNANQLQFLNEIKVMAGNARFTELELDGLQPEDAADFMQLSGLSSSREVLRQVAIELEGNPTLLSAFIATSKSGAELHDSQSDEPISARVQTLSLFGGRLMAGASTPSKQDLFQKLVMQLKEASPEAFLGVAALASSHDGLTDVEIRALLISLQKNSEFLAKAAIGELNSKKLSRLEFLGGPVSHLIQSNAHFRRSKRGAKLADDSTTRQYKKSFHALARIEIANILSKILPVVAQLELHSEMAQLQFSMLRPSTDPNYVPNSPDIERYHAALFHLIRIYDLTEVGPRLRRKNVENVTELSLEVAPARVALLDPAVFLDRVFKEVMMRKLGDEPRVIGRQLGHFERKLAMLSLFFESGSPASEGRLQPKQGLSPESLRALFLETAIVANYAGKLNIAHRAVANLIPLYAGTKFPKTTELRRTIDQSFNATDNAARRALRSLAGDVDSLTALLNVSATTYLREGHVEYALGLLDKRCDEVWMLFEVVADVLRNRERSLSAVQWSLKNYLSGMLLGFRRIAAKLGQARLYSGDLIGARAAFDRALEIEKFRSDVAKLRGETGRAYCRFLASAKEGEWQQKIASIIGDNLDHARNQKRSYEVIEWLIEQAHFESHYGDSSAARASLDEIGRLVDQEDIGLSYSAQKEIEIEEFRVRTLLGDPPSVQRLLASLESCRASSHVILTFEVLFMLANSAESINERTRWIREADELKRRATYRPQRDIS</sequence>
<organism evidence="2 3">
    <name type="scientific">Bradyrhizobium nanningense</name>
    <dbReference type="NCBI Taxonomy" id="1325118"/>
    <lineage>
        <taxon>Bacteria</taxon>
        <taxon>Pseudomonadati</taxon>
        <taxon>Pseudomonadota</taxon>
        <taxon>Alphaproteobacteria</taxon>
        <taxon>Hyphomicrobiales</taxon>
        <taxon>Nitrobacteraceae</taxon>
        <taxon>Bradyrhizobium</taxon>
    </lineage>
</organism>
<keyword evidence="3" id="KW-1185">Reference proteome</keyword>
<name>A0A4V1L1B5_9BRAD</name>
<dbReference type="InterPro" id="IPR003593">
    <property type="entry name" value="AAA+_ATPase"/>
</dbReference>
<dbReference type="Gene3D" id="3.40.50.300">
    <property type="entry name" value="P-loop containing nucleotide triphosphate hydrolases"/>
    <property type="match status" value="1"/>
</dbReference>
<accession>A0A4V1L1B5</accession>
<feature type="domain" description="AAA+ ATPase" evidence="1">
    <location>
        <begin position="165"/>
        <end position="285"/>
    </location>
</feature>
<dbReference type="AlphaFoldDB" id="A0A4V1L1B5"/>
<comment type="caution">
    <text evidence="2">The sequence shown here is derived from an EMBL/GenBank/DDBJ whole genome shotgun (WGS) entry which is preliminary data.</text>
</comment>